<comment type="caution">
    <text evidence="2">The sequence shown here is derived from an EMBL/GenBank/DDBJ whole genome shotgun (WGS) entry which is preliminary data.</text>
</comment>
<dbReference type="VEuPathDB" id="VectorBase:RSAN_025909"/>
<keyword evidence="3" id="KW-1185">Reference proteome</keyword>
<evidence type="ECO:0000256" key="1">
    <source>
        <dbReference type="SAM" id="MobiDB-lite"/>
    </source>
</evidence>
<accession>A0A9D4SUX4</accession>
<dbReference type="EMBL" id="JABSTV010001251">
    <property type="protein sequence ID" value="KAH7952329.1"/>
    <property type="molecule type" value="Genomic_DNA"/>
</dbReference>
<gene>
    <name evidence="2" type="ORF">HPB52_021469</name>
</gene>
<reference evidence="2" key="2">
    <citation type="submission" date="2021-09" db="EMBL/GenBank/DDBJ databases">
        <authorList>
            <person name="Jia N."/>
            <person name="Wang J."/>
            <person name="Shi W."/>
            <person name="Du L."/>
            <person name="Sun Y."/>
            <person name="Zhan W."/>
            <person name="Jiang J."/>
            <person name="Wang Q."/>
            <person name="Zhang B."/>
            <person name="Ji P."/>
            <person name="Sakyi L.B."/>
            <person name="Cui X."/>
            <person name="Yuan T."/>
            <person name="Jiang B."/>
            <person name="Yang W."/>
            <person name="Lam T.T.-Y."/>
            <person name="Chang Q."/>
            <person name="Ding S."/>
            <person name="Wang X."/>
            <person name="Zhu J."/>
            <person name="Ruan X."/>
            <person name="Zhao L."/>
            <person name="Wei J."/>
            <person name="Que T."/>
            <person name="Du C."/>
            <person name="Cheng J."/>
            <person name="Dai P."/>
            <person name="Han X."/>
            <person name="Huang E."/>
            <person name="Gao Y."/>
            <person name="Liu J."/>
            <person name="Shao H."/>
            <person name="Ye R."/>
            <person name="Li L."/>
            <person name="Wei W."/>
            <person name="Wang X."/>
            <person name="Wang C."/>
            <person name="Huo Q."/>
            <person name="Li W."/>
            <person name="Guo W."/>
            <person name="Chen H."/>
            <person name="Chen S."/>
            <person name="Zhou L."/>
            <person name="Zhou L."/>
            <person name="Ni X."/>
            <person name="Tian J."/>
            <person name="Zhou Y."/>
            <person name="Sheng Y."/>
            <person name="Liu T."/>
            <person name="Pan Y."/>
            <person name="Xia L."/>
            <person name="Li J."/>
            <person name="Zhao F."/>
            <person name="Cao W."/>
        </authorList>
    </citation>
    <scope>NUCLEOTIDE SEQUENCE</scope>
    <source>
        <strain evidence="2">Rsan-2018</strain>
        <tissue evidence="2">Larvae</tissue>
    </source>
</reference>
<sequence length="205" mass="22703">MNKVVLYVGEVDPRQQGNIGLKFSVFEFEWVYAAAQTTFLQLSLRLDPGFERDPVESLFSCFRQFNGGNDKVDARTAVFTAEKLLKVGILQAAKSGNAPHSSETNAPLKPKARDGDTTAMPLAVVLGAKRLSHELEFLHVSFATPDDIELAPLAYLAGYLARACEEKLTCEACKVLLQEPKPCGGMYDFIKKIENGQLRYPKMEI</sequence>
<organism evidence="2 3">
    <name type="scientific">Rhipicephalus sanguineus</name>
    <name type="common">Brown dog tick</name>
    <name type="synonym">Ixodes sanguineus</name>
    <dbReference type="NCBI Taxonomy" id="34632"/>
    <lineage>
        <taxon>Eukaryota</taxon>
        <taxon>Metazoa</taxon>
        <taxon>Ecdysozoa</taxon>
        <taxon>Arthropoda</taxon>
        <taxon>Chelicerata</taxon>
        <taxon>Arachnida</taxon>
        <taxon>Acari</taxon>
        <taxon>Parasitiformes</taxon>
        <taxon>Ixodida</taxon>
        <taxon>Ixodoidea</taxon>
        <taxon>Ixodidae</taxon>
        <taxon>Rhipicephalinae</taxon>
        <taxon>Rhipicephalus</taxon>
        <taxon>Rhipicephalus</taxon>
    </lineage>
</organism>
<proteinExistence type="predicted"/>
<dbReference type="AlphaFoldDB" id="A0A9D4SUX4"/>
<dbReference type="Proteomes" id="UP000821837">
    <property type="component" value="Chromosome 5"/>
</dbReference>
<feature type="region of interest" description="Disordered" evidence="1">
    <location>
        <begin position="95"/>
        <end position="115"/>
    </location>
</feature>
<reference evidence="2" key="1">
    <citation type="journal article" date="2020" name="Cell">
        <title>Large-Scale Comparative Analyses of Tick Genomes Elucidate Their Genetic Diversity and Vector Capacities.</title>
        <authorList>
            <consortium name="Tick Genome and Microbiome Consortium (TIGMIC)"/>
            <person name="Jia N."/>
            <person name="Wang J."/>
            <person name="Shi W."/>
            <person name="Du L."/>
            <person name="Sun Y."/>
            <person name="Zhan W."/>
            <person name="Jiang J.F."/>
            <person name="Wang Q."/>
            <person name="Zhang B."/>
            <person name="Ji P."/>
            <person name="Bell-Sakyi L."/>
            <person name="Cui X.M."/>
            <person name="Yuan T.T."/>
            <person name="Jiang B.G."/>
            <person name="Yang W.F."/>
            <person name="Lam T.T."/>
            <person name="Chang Q.C."/>
            <person name="Ding S.J."/>
            <person name="Wang X.J."/>
            <person name="Zhu J.G."/>
            <person name="Ruan X.D."/>
            <person name="Zhao L."/>
            <person name="Wei J.T."/>
            <person name="Ye R.Z."/>
            <person name="Que T.C."/>
            <person name="Du C.H."/>
            <person name="Zhou Y.H."/>
            <person name="Cheng J.X."/>
            <person name="Dai P.F."/>
            <person name="Guo W.B."/>
            <person name="Han X.H."/>
            <person name="Huang E.J."/>
            <person name="Li L.F."/>
            <person name="Wei W."/>
            <person name="Gao Y.C."/>
            <person name="Liu J.Z."/>
            <person name="Shao H.Z."/>
            <person name="Wang X."/>
            <person name="Wang C.C."/>
            <person name="Yang T.C."/>
            <person name="Huo Q.B."/>
            <person name="Li W."/>
            <person name="Chen H.Y."/>
            <person name="Chen S.E."/>
            <person name="Zhou L.G."/>
            <person name="Ni X.B."/>
            <person name="Tian J.H."/>
            <person name="Sheng Y."/>
            <person name="Liu T."/>
            <person name="Pan Y.S."/>
            <person name="Xia L.Y."/>
            <person name="Li J."/>
            <person name="Zhao F."/>
            <person name="Cao W.C."/>
        </authorList>
    </citation>
    <scope>NUCLEOTIDE SEQUENCE</scope>
    <source>
        <strain evidence="2">Rsan-2018</strain>
    </source>
</reference>
<name>A0A9D4SUX4_RHISA</name>
<evidence type="ECO:0000313" key="2">
    <source>
        <dbReference type="EMBL" id="KAH7952329.1"/>
    </source>
</evidence>
<evidence type="ECO:0000313" key="3">
    <source>
        <dbReference type="Proteomes" id="UP000821837"/>
    </source>
</evidence>
<protein>
    <submittedName>
        <fullName evidence="2">Uncharacterized protein</fullName>
    </submittedName>
</protein>